<organism evidence="10 11">
    <name type="scientific">Plasmodium gallinaceum</name>
    <dbReference type="NCBI Taxonomy" id="5849"/>
    <lineage>
        <taxon>Eukaryota</taxon>
        <taxon>Sar</taxon>
        <taxon>Alveolata</taxon>
        <taxon>Apicomplexa</taxon>
        <taxon>Aconoidasida</taxon>
        <taxon>Haemosporida</taxon>
        <taxon>Plasmodiidae</taxon>
        <taxon>Plasmodium</taxon>
        <taxon>Plasmodium (Haemamoeba)</taxon>
    </lineage>
</organism>
<dbReference type="EMBL" id="CVMV01000032">
    <property type="protein sequence ID" value="CRG95056.1"/>
    <property type="molecule type" value="Genomic_DNA"/>
</dbReference>
<dbReference type="PANTHER" id="PTHR22811">
    <property type="entry name" value="TRANSMEMBRANE EMP24 DOMAIN-CONTAINING PROTEIN"/>
    <property type="match status" value="1"/>
</dbReference>
<keyword evidence="11" id="KW-1185">Reference proteome</keyword>
<sequence>MNKTNKMILFLLIVFLQVVLINGIEIYITLNSNKLKCIKERINKDTLVVGKVKTDNESYLVSLFIYDSDVSEKNFNYQPKLPIFESRNEHDIKTAFTTFFSTSYSFCLQNRSNKNMNVYLEIKHGTEARDYTRIAKTEHLNKASIYLKQIIDQMNNFHVNLKRIKAMEEKEKAASDKLNDTLMWFSIINIIIIFIAAIIQDFYFKKFFTSKKII</sequence>
<comment type="caution">
    <text evidence="10">The sequence shown here is derived from an EMBL/GenBank/DDBJ whole genome shotgun (WGS) entry which is preliminary data.</text>
</comment>
<dbReference type="InterPro" id="IPR015720">
    <property type="entry name" value="Emp24-like"/>
</dbReference>
<dbReference type="AlphaFoldDB" id="A0A1J1GUS4"/>
<evidence type="ECO:0000259" key="9">
    <source>
        <dbReference type="SMART" id="SM01190"/>
    </source>
</evidence>
<dbReference type="SMART" id="SM01190">
    <property type="entry name" value="EMP24_GP25L"/>
    <property type="match status" value="1"/>
</dbReference>
<comment type="similarity">
    <text evidence="2">Belongs to the EMP24/GP25L family.</text>
</comment>
<gene>
    <name evidence="10" type="ORF">PGAL8A_00245500</name>
</gene>
<evidence type="ECO:0000256" key="1">
    <source>
        <dbReference type="ARBA" id="ARBA00004479"/>
    </source>
</evidence>
<keyword evidence="6 7" id="KW-0472">Membrane</keyword>
<keyword evidence="4 8" id="KW-0732">Signal</keyword>
<evidence type="ECO:0000256" key="8">
    <source>
        <dbReference type="SAM" id="SignalP"/>
    </source>
</evidence>
<evidence type="ECO:0000256" key="6">
    <source>
        <dbReference type="ARBA" id="ARBA00023136"/>
    </source>
</evidence>
<dbReference type="InterPro" id="IPR009038">
    <property type="entry name" value="GOLD_dom"/>
</dbReference>
<name>A0A1J1GUS4_PLAGA</name>
<evidence type="ECO:0000256" key="5">
    <source>
        <dbReference type="ARBA" id="ARBA00022989"/>
    </source>
</evidence>
<dbReference type="VEuPathDB" id="PlasmoDB:PGAL8A_00245500"/>
<protein>
    <submittedName>
        <fullName evidence="10">Transmembrane protein Tmp21 homologue, putative</fullName>
    </submittedName>
</protein>
<evidence type="ECO:0000256" key="4">
    <source>
        <dbReference type="ARBA" id="ARBA00022729"/>
    </source>
</evidence>
<accession>A0A1J1GUS4</accession>
<dbReference type="OMA" id="TKDFAFM"/>
<dbReference type="RefSeq" id="XP_028527869.1">
    <property type="nucleotide sequence ID" value="XM_028671192.1"/>
</dbReference>
<feature type="transmembrane region" description="Helical" evidence="7">
    <location>
        <begin position="182"/>
        <end position="204"/>
    </location>
</feature>
<evidence type="ECO:0000256" key="3">
    <source>
        <dbReference type="ARBA" id="ARBA00022692"/>
    </source>
</evidence>
<dbReference type="OrthoDB" id="759142at2759"/>
<evidence type="ECO:0000256" key="7">
    <source>
        <dbReference type="SAM" id="Phobius"/>
    </source>
</evidence>
<dbReference type="Pfam" id="PF01105">
    <property type="entry name" value="EMP24_GP25L"/>
    <property type="match status" value="1"/>
</dbReference>
<feature type="domain" description="GOLD" evidence="9">
    <location>
        <begin position="25"/>
        <end position="209"/>
    </location>
</feature>
<feature type="signal peptide" evidence="8">
    <location>
        <begin position="1"/>
        <end position="23"/>
    </location>
</feature>
<dbReference type="Proteomes" id="UP000220797">
    <property type="component" value="Unassembled WGS sequence"/>
</dbReference>
<evidence type="ECO:0000313" key="11">
    <source>
        <dbReference type="Proteomes" id="UP000220797"/>
    </source>
</evidence>
<keyword evidence="5 7" id="KW-1133">Transmembrane helix</keyword>
<proteinExistence type="inferred from homology"/>
<dbReference type="GeneID" id="39730983"/>
<dbReference type="GO" id="GO:0016020">
    <property type="term" value="C:membrane"/>
    <property type="evidence" value="ECO:0007669"/>
    <property type="project" value="UniProtKB-SubCell"/>
</dbReference>
<comment type="subcellular location">
    <subcellularLocation>
        <location evidence="1">Membrane</location>
        <topology evidence="1">Single-pass type I membrane protein</topology>
    </subcellularLocation>
</comment>
<feature type="chain" id="PRO_5012272438" evidence="8">
    <location>
        <begin position="24"/>
        <end position="214"/>
    </location>
</feature>
<reference evidence="10" key="1">
    <citation type="submission" date="2015-04" db="EMBL/GenBank/DDBJ databases">
        <authorList>
            <consortium name="Pathogen Informatics"/>
        </authorList>
    </citation>
    <scope>NUCLEOTIDE SEQUENCE [LARGE SCALE GENOMIC DNA]</scope>
    <source>
        <strain evidence="10">8A</strain>
    </source>
</reference>
<keyword evidence="3 7" id="KW-0812">Transmembrane</keyword>
<evidence type="ECO:0000256" key="2">
    <source>
        <dbReference type="ARBA" id="ARBA00007104"/>
    </source>
</evidence>
<evidence type="ECO:0000313" key="10">
    <source>
        <dbReference type="EMBL" id="CRG95056.1"/>
    </source>
</evidence>